<dbReference type="Proteomes" id="UP000735302">
    <property type="component" value="Unassembled WGS sequence"/>
</dbReference>
<accession>A0AAV4AIW9</accession>
<reference evidence="2 3" key="1">
    <citation type="journal article" date="2021" name="Elife">
        <title>Chloroplast acquisition without the gene transfer in kleptoplastic sea slugs, Plakobranchus ocellatus.</title>
        <authorList>
            <person name="Maeda T."/>
            <person name="Takahashi S."/>
            <person name="Yoshida T."/>
            <person name="Shimamura S."/>
            <person name="Takaki Y."/>
            <person name="Nagai Y."/>
            <person name="Toyoda A."/>
            <person name="Suzuki Y."/>
            <person name="Arimoto A."/>
            <person name="Ishii H."/>
            <person name="Satoh N."/>
            <person name="Nishiyama T."/>
            <person name="Hasebe M."/>
            <person name="Maruyama T."/>
            <person name="Minagawa J."/>
            <person name="Obokata J."/>
            <person name="Shigenobu S."/>
        </authorList>
    </citation>
    <scope>NUCLEOTIDE SEQUENCE [LARGE SCALE GENOMIC DNA]</scope>
</reference>
<dbReference type="EMBL" id="BLXT01003952">
    <property type="protein sequence ID" value="GFO08271.1"/>
    <property type="molecule type" value="Genomic_DNA"/>
</dbReference>
<name>A0AAV4AIW9_9GAST</name>
<dbReference type="AlphaFoldDB" id="A0AAV4AIW9"/>
<feature type="region of interest" description="Disordered" evidence="1">
    <location>
        <begin position="12"/>
        <end position="57"/>
    </location>
</feature>
<feature type="non-terminal residue" evidence="2">
    <location>
        <position position="57"/>
    </location>
</feature>
<comment type="caution">
    <text evidence="2">The sequence shown here is derived from an EMBL/GenBank/DDBJ whole genome shotgun (WGS) entry which is preliminary data.</text>
</comment>
<evidence type="ECO:0000313" key="2">
    <source>
        <dbReference type="EMBL" id="GFO08271.1"/>
    </source>
</evidence>
<evidence type="ECO:0000256" key="1">
    <source>
        <dbReference type="SAM" id="MobiDB-lite"/>
    </source>
</evidence>
<sequence>MADWLKMIYVQSRPSQLDPPSGNTATSRDTKPEQRAMARPTYRNLGKSGLRVSNIGF</sequence>
<evidence type="ECO:0000313" key="3">
    <source>
        <dbReference type="Proteomes" id="UP000735302"/>
    </source>
</evidence>
<gene>
    <name evidence="2" type="ORF">PoB_003477600</name>
</gene>
<keyword evidence="3" id="KW-1185">Reference proteome</keyword>
<proteinExistence type="predicted"/>
<protein>
    <submittedName>
        <fullName evidence="2">Uncharacterized protein</fullName>
    </submittedName>
</protein>
<organism evidence="2 3">
    <name type="scientific">Plakobranchus ocellatus</name>
    <dbReference type="NCBI Taxonomy" id="259542"/>
    <lineage>
        <taxon>Eukaryota</taxon>
        <taxon>Metazoa</taxon>
        <taxon>Spiralia</taxon>
        <taxon>Lophotrochozoa</taxon>
        <taxon>Mollusca</taxon>
        <taxon>Gastropoda</taxon>
        <taxon>Heterobranchia</taxon>
        <taxon>Euthyneura</taxon>
        <taxon>Panpulmonata</taxon>
        <taxon>Sacoglossa</taxon>
        <taxon>Placobranchoidea</taxon>
        <taxon>Plakobranchidae</taxon>
        <taxon>Plakobranchus</taxon>
    </lineage>
</organism>